<accession>A0A1X6WXW5</accession>
<dbReference type="PANTHER" id="PTHR30086">
    <property type="entry name" value="ARGININE EXPORTER PROTEIN ARGO"/>
    <property type="match status" value="1"/>
</dbReference>
<keyword evidence="5 7" id="KW-0472">Membrane</keyword>
<dbReference type="PANTHER" id="PTHR30086:SF20">
    <property type="entry name" value="ARGININE EXPORTER PROTEIN ARGO-RELATED"/>
    <property type="match status" value="1"/>
</dbReference>
<comment type="subcellular location">
    <subcellularLocation>
        <location evidence="1">Cell membrane</location>
        <topology evidence="1">Multi-pass membrane protein</topology>
    </subcellularLocation>
</comment>
<evidence type="ECO:0000256" key="2">
    <source>
        <dbReference type="ARBA" id="ARBA00022475"/>
    </source>
</evidence>
<evidence type="ECO:0000313" key="8">
    <source>
        <dbReference type="EMBL" id="SLM90591.1"/>
    </source>
</evidence>
<evidence type="ECO:0000256" key="7">
    <source>
        <dbReference type="SAM" id="Phobius"/>
    </source>
</evidence>
<feature type="transmembrane region" description="Helical" evidence="7">
    <location>
        <begin position="74"/>
        <end position="94"/>
    </location>
</feature>
<sequence length="129" mass="13527">MDSAPRALDSTGSRRRLPSQPFSAAPSPSTASSAPRSGVALTTLALTFLNPHVYLDTVLMLGTIASGHGPVGRWWFAAGAMAGSILWFSLLGLGARALAPHLARPAVWRVLDVLIGVMMLVIAALLVLR</sequence>
<feature type="transmembrane region" description="Helical" evidence="7">
    <location>
        <begin position="106"/>
        <end position="128"/>
    </location>
</feature>
<evidence type="ECO:0000256" key="3">
    <source>
        <dbReference type="ARBA" id="ARBA00022692"/>
    </source>
</evidence>
<dbReference type="Proteomes" id="UP000195981">
    <property type="component" value="Unassembled WGS sequence"/>
</dbReference>
<keyword evidence="3 7" id="KW-0812">Transmembrane</keyword>
<feature type="region of interest" description="Disordered" evidence="6">
    <location>
        <begin position="1"/>
        <end position="36"/>
    </location>
</feature>
<evidence type="ECO:0000256" key="1">
    <source>
        <dbReference type="ARBA" id="ARBA00004651"/>
    </source>
</evidence>
<dbReference type="AlphaFoldDB" id="A0A1X6WXW5"/>
<proteinExistence type="predicted"/>
<dbReference type="RefSeq" id="WP_087103311.1">
    <property type="nucleotide sequence ID" value="NZ_FWFG01000048.1"/>
</dbReference>
<gene>
    <name evidence="8" type="ORF">FM110_05240</name>
</gene>
<keyword evidence="4 7" id="KW-1133">Transmembrane helix</keyword>
<keyword evidence="2" id="KW-1003">Cell membrane</keyword>
<evidence type="ECO:0000256" key="4">
    <source>
        <dbReference type="ARBA" id="ARBA00022989"/>
    </source>
</evidence>
<protein>
    <submittedName>
        <fullName evidence="8">Transporter, LysE family</fullName>
    </submittedName>
</protein>
<dbReference type="GO" id="GO:0005886">
    <property type="term" value="C:plasma membrane"/>
    <property type="evidence" value="ECO:0007669"/>
    <property type="project" value="UniProtKB-SubCell"/>
</dbReference>
<dbReference type="Pfam" id="PF01810">
    <property type="entry name" value="LysE"/>
    <property type="match status" value="1"/>
</dbReference>
<feature type="compositionally biased region" description="Low complexity" evidence="6">
    <location>
        <begin position="18"/>
        <end position="36"/>
    </location>
</feature>
<dbReference type="InterPro" id="IPR001123">
    <property type="entry name" value="LeuE-type"/>
</dbReference>
<keyword evidence="9" id="KW-1185">Reference proteome</keyword>
<dbReference type="GO" id="GO:0015171">
    <property type="term" value="F:amino acid transmembrane transporter activity"/>
    <property type="evidence" value="ECO:0007669"/>
    <property type="project" value="TreeGrafter"/>
</dbReference>
<reference evidence="8 9" key="1">
    <citation type="submission" date="2017-02" db="EMBL/GenBank/DDBJ databases">
        <authorList>
            <person name="Peterson S.W."/>
        </authorList>
    </citation>
    <scope>NUCLEOTIDE SEQUENCE [LARGE SCALE GENOMIC DNA]</scope>
    <source>
        <strain evidence="8 9">CIP104813</strain>
    </source>
</reference>
<evidence type="ECO:0000256" key="6">
    <source>
        <dbReference type="SAM" id="MobiDB-lite"/>
    </source>
</evidence>
<dbReference type="OrthoDB" id="5638726at2"/>
<organism evidence="8 9">
    <name type="scientific">Brachybacterium nesterenkovii</name>
    <dbReference type="NCBI Taxonomy" id="47847"/>
    <lineage>
        <taxon>Bacteria</taxon>
        <taxon>Bacillati</taxon>
        <taxon>Actinomycetota</taxon>
        <taxon>Actinomycetes</taxon>
        <taxon>Micrococcales</taxon>
        <taxon>Dermabacteraceae</taxon>
        <taxon>Brachybacterium</taxon>
    </lineage>
</organism>
<evidence type="ECO:0000256" key="5">
    <source>
        <dbReference type="ARBA" id="ARBA00023136"/>
    </source>
</evidence>
<name>A0A1X6WXW5_9MICO</name>
<evidence type="ECO:0000313" key="9">
    <source>
        <dbReference type="Proteomes" id="UP000195981"/>
    </source>
</evidence>
<dbReference type="EMBL" id="FWFG01000048">
    <property type="protein sequence ID" value="SLM90591.1"/>
    <property type="molecule type" value="Genomic_DNA"/>
</dbReference>